<comment type="function">
    <text evidence="1">May play an important role in spermatogenesis and/or testis development.</text>
</comment>
<proteinExistence type="predicted"/>
<feature type="compositionally biased region" description="Low complexity" evidence="7">
    <location>
        <begin position="225"/>
        <end position="237"/>
    </location>
</feature>
<dbReference type="GO" id="GO:0030154">
    <property type="term" value="P:cell differentiation"/>
    <property type="evidence" value="ECO:0007669"/>
    <property type="project" value="UniProtKB-KW"/>
</dbReference>
<dbReference type="EMBL" id="HACG01040435">
    <property type="protein sequence ID" value="CEK87300.1"/>
    <property type="molecule type" value="Transcribed_RNA"/>
</dbReference>
<dbReference type="Pfam" id="PF06910">
    <property type="entry name" value="MEA1"/>
    <property type="match status" value="1"/>
</dbReference>
<feature type="region of interest" description="Disordered" evidence="7">
    <location>
        <begin position="211"/>
        <end position="260"/>
    </location>
</feature>
<feature type="region of interest" description="Disordered" evidence="7">
    <location>
        <begin position="1"/>
        <end position="71"/>
    </location>
</feature>
<reference evidence="8" key="1">
    <citation type="submission" date="2014-12" db="EMBL/GenBank/DDBJ databases">
        <title>Insight into the proteome of Arion vulgaris.</title>
        <authorList>
            <person name="Aradska J."/>
            <person name="Bulat T."/>
            <person name="Smidak R."/>
            <person name="Sarate P."/>
            <person name="Gangsoo J."/>
            <person name="Sialana F."/>
            <person name="Bilban M."/>
            <person name="Lubec G."/>
        </authorList>
    </citation>
    <scope>NUCLEOTIDE SEQUENCE</scope>
    <source>
        <tissue evidence="8">Skin</tissue>
    </source>
</reference>
<dbReference type="GO" id="GO:0007283">
    <property type="term" value="P:spermatogenesis"/>
    <property type="evidence" value="ECO:0007669"/>
    <property type="project" value="UniProtKB-KW"/>
</dbReference>
<dbReference type="AlphaFoldDB" id="A0A0B7B5A4"/>
<evidence type="ECO:0000256" key="4">
    <source>
        <dbReference type="ARBA" id="ARBA00022553"/>
    </source>
</evidence>
<feature type="compositionally biased region" description="Polar residues" evidence="7">
    <location>
        <begin position="251"/>
        <end position="260"/>
    </location>
</feature>
<organism evidence="8">
    <name type="scientific">Arion vulgaris</name>
    <dbReference type="NCBI Taxonomy" id="1028688"/>
    <lineage>
        <taxon>Eukaryota</taxon>
        <taxon>Metazoa</taxon>
        <taxon>Spiralia</taxon>
        <taxon>Lophotrochozoa</taxon>
        <taxon>Mollusca</taxon>
        <taxon>Gastropoda</taxon>
        <taxon>Heterobranchia</taxon>
        <taxon>Euthyneura</taxon>
        <taxon>Panpulmonata</taxon>
        <taxon>Eupulmonata</taxon>
        <taxon>Stylommatophora</taxon>
        <taxon>Helicina</taxon>
        <taxon>Arionoidea</taxon>
        <taxon>Arionidae</taxon>
        <taxon>Arion</taxon>
    </lineage>
</organism>
<accession>A0A0B7B5A4</accession>
<protein>
    <recommendedName>
        <fullName evidence="2">Male-enhanced antigen 1</fullName>
    </recommendedName>
</protein>
<keyword evidence="4" id="KW-0597">Phosphoprotein</keyword>
<dbReference type="InterPro" id="IPR009685">
    <property type="entry name" value="MEA1"/>
</dbReference>
<gene>
    <name evidence="8" type="primary">ORF158467</name>
</gene>
<keyword evidence="6" id="KW-0744">Spermatogenesis</keyword>
<evidence type="ECO:0000256" key="3">
    <source>
        <dbReference type="ARBA" id="ARBA00022473"/>
    </source>
</evidence>
<keyword evidence="3" id="KW-0217">Developmental protein</keyword>
<sequence length="260" mass="28243">MAPIPEDNQDTSPNANGDDFEHLSNPNLTIPVGSDLSDSDDSEGTIGTLNGYSLLPQEPEDDSAFNSDDENIVENIGDSTYQIPSTEVLVNDADNASSDVLAGSLLSSEEAVAPTVSTSNESHHPAFLARFPDGKLPSYMQVSKTLRDKEELLWNQQRQESNKGTLDLAQESKILKAMSQFSLPAENIPDWARYLPDDQWSQQILNRIGNVSGKGKHSANTRLAPSSQSSETTPETQNSLATDGWVADFTDPTTSDTEQK</sequence>
<evidence type="ECO:0000256" key="5">
    <source>
        <dbReference type="ARBA" id="ARBA00022782"/>
    </source>
</evidence>
<evidence type="ECO:0000256" key="7">
    <source>
        <dbReference type="SAM" id="MobiDB-lite"/>
    </source>
</evidence>
<dbReference type="PANTHER" id="PTHR17005">
    <property type="entry name" value="MALE-ENHANCED ANTIGEN-1"/>
    <property type="match status" value="1"/>
</dbReference>
<evidence type="ECO:0000313" key="8">
    <source>
        <dbReference type="EMBL" id="CEK87300.1"/>
    </source>
</evidence>
<feature type="compositionally biased region" description="Acidic residues" evidence="7">
    <location>
        <begin position="58"/>
        <end position="71"/>
    </location>
</feature>
<name>A0A0B7B5A4_9EUPU</name>
<keyword evidence="5" id="KW-0221">Differentiation</keyword>
<evidence type="ECO:0000256" key="6">
    <source>
        <dbReference type="ARBA" id="ARBA00022871"/>
    </source>
</evidence>
<evidence type="ECO:0000256" key="2">
    <source>
        <dbReference type="ARBA" id="ARBA00022245"/>
    </source>
</evidence>
<evidence type="ECO:0000256" key="1">
    <source>
        <dbReference type="ARBA" id="ARBA00002540"/>
    </source>
</evidence>